<protein>
    <submittedName>
        <fullName evidence="1">Uncharacterized protein</fullName>
    </submittedName>
</protein>
<organism evidence="1">
    <name type="scientific">Myoviridae sp. ctLEM34</name>
    <dbReference type="NCBI Taxonomy" id="2825082"/>
    <lineage>
        <taxon>Viruses</taxon>
        <taxon>Duplodnaviria</taxon>
        <taxon>Heunggongvirae</taxon>
        <taxon>Uroviricota</taxon>
        <taxon>Caudoviricetes</taxon>
    </lineage>
</organism>
<name>A0A8S5TR42_9CAUD</name>
<sequence>MKRRCVKCKHGYNPAPGSSCFDVQCCGFGLKGGAAAPVGEFCPMDGKKLQNLRKGYE</sequence>
<dbReference type="EMBL" id="BK015907">
    <property type="protein sequence ID" value="DAF84676.1"/>
    <property type="molecule type" value="Genomic_DNA"/>
</dbReference>
<proteinExistence type="predicted"/>
<reference evidence="1" key="1">
    <citation type="journal article" date="2021" name="Proc. Natl. Acad. Sci. U.S.A.">
        <title>A Catalog of Tens of Thousands of Viruses from Human Metagenomes Reveals Hidden Associations with Chronic Diseases.</title>
        <authorList>
            <person name="Tisza M.J."/>
            <person name="Buck C.B."/>
        </authorList>
    </citation>
    <scope>NUCLEOTIDE SEQUENCE</scope>
    <source>
        <strain evidence="1">CtLEM34</strain>
    </source>
</reference>
<evidence type="ECO:0000313" key="1">
    <source>
        <dbReference type="EMBL" id="DAF84676.1"/>
    </source>
</evidence>
<accession>A0A8S5TR42</accession>